<comment type="catalytic activity">
    <reaction evidence="1 4">
        <text>an S-substituted glutathione + H2O = an S-substituted L-cysteinylglycine + L-glutamate</text>
        <dbReference type="Rhea" id="RHEA:59468"/>
        <dbReference type="ChEBI" id="CHEBI:15377"/>
        <dbReference type="ChEBI" id="CHEBI:29985"/>
        <dbReference type="ChEBI" id="CHEBI:90779"/>
        <dbReference type="ChEBI" id="CHEBI:143103"/>
        <dbReference type="EC" id="3.4.19.13"/>
    </reaction>
</comment>
<dbReference type="PANTHER" id="PTHR43881">
    <property type="entry name" value="GAMMA-GLUTAMYLTRANSPEPTIDASE (AFU_ORTHOLOGUE AFUA_4G13580)"/>
    <property type="match status" value="1"/>
</dbReference>
<keyword evidence="4" id="KW-0808">Transferase</keyword>
<reference evidence="8" key="1">
    <citation type="journal article" date="2019" name="Int. J. Syst. Evol. Microbiol.">
        <title>The Global Catalogue of Microorganisms (GCM) 10K type strain sequencing project: providing services to taxonomists for standard genome sequencing and annotation.</title>
        <authorList>
            <consortium name="The Broad Institute Genomics Platform"/>
            <consortium name="The Broad Institute Genome Sequencing Center for Infectious Disease"/>
            <person name="Wu L."/>
            <person name="Ma J."/>
        </authorList>
    </citation>
    <scope>NUCLEOTIDE SEQUENCE [LARGE SCALE GENOMIC DNA]</scope>
    <source>
        <strain evidence="8">JCM 18303</strain>
    </source>
</reference>
<dbReference type="EC" id="2.3.2.2" evidence="4"/>
<accession>A0ABP9PLX2</accession>
<gene>
    <name evidence="7" type="primary">ggt_1</name>
    <name evidence="7" type="ORF">GCM10023321_10280</name>
</gene>
<organism evidence="7 8">
    <name type="scientific">Pseudonocardia eucalypti</name>
    <dbReference type="NCBI Taxonomy" id="648755"/>
    <lineage>
        <taxon>Bacteria</taxon>
        <taxon>Bacillati</taxon>
        <taxon>Actinomycetota</taxon>
        <taxon>Actinomycetes</taxon>
        <taxon>Pseudonocardiales</taxon>
        <taxon>Pseudonocardiaceae</taxon>
        <taxon>Pseudonocardia</taxon>
    </lineage>
</organism>
<dbReference type="PRINTS" id="PR01210">
    <property type="entry name" value="GGTRANSPTASE"/>
</dbReference>
<comment type="catalytic activity">
    <reaction evidence="2 4">
        <text>glutathione + H2O = L-cysteinylglycine + L-glutamate</text>
        <dbReference type="Rhea" id="RHEA:28807"/>
        <dbReference type="ChEBI" id="CHEBI:15377"/>
        <dbReference type="ChEBI" id="CHEBI:29985"/>
        <dbReference type="ChEBI" id="CHEBI:57925"/>
        <dbReference type="ChEBI" id="CHEBI:61694"/>
        <dbReference type="EC" id="3.4.19.13"/>
    </reaction>
</comment>
<dbReference type="InterPro" id="IPR043138">
    <property type="entry name" value="GGT_lsub"/>
</dbReference>
<comment type="catalytic activity">
    <reaction evidence="3 4">
        <text>an N-terminal (5-L-glutamyl)-[peptide] + an alpha-amino acid = 5-L-glutamyl amino acid + an N-terminal L-alpha-aminoacyl-[peptide]</text>
        <dbReference type="Rhea" id="RHEA:23904"/>
        <dbReference type="Rhea" id="RHEA-COMP:9780"/>
        <dbReference type="Rhea" id="RHEA-COMP:9795"/>
        <dbReference type="ChEBI" id="CHEBI:77644"/>
        <dbReference type="ChEBI" id="CHEBI:78597"/>
        <dbReference type="ChEBI" id="CHEBI:78599"/>
        <dbReference type="ChEBI" id="CHEBI:78608"/>
        <dbReference type="EC" id="2.3.2.2"/>
    </reaction>
</comment>
<dbReference type="InterPro" id="IPR052896">
    <property type="entry name" value="GGT-like_enzyme"/>
</dbReference>
<evidence type="ECO:0000313" key="7">
    <source>
        <dbReference type="EMBL" id="GAA5148265.1"/>
    </source>
</evidence>
<comment type="pathway">
    <text evidence="4">Sulfur metabolism; glutathione metabolism.</text>
</comment>
<feature type="signal peptide" evidence="6">
    <location>
        <begin position="1"/>
        <end position="36"/>
    </location>
</feature>
<keyword evidence="4" id="KW-0317">Glutathione biosynthesis</keyword>
<feature type="compositionally biased region" description="Pro residues" evidence="5">
    <location>
        <begin position="32"/>
        <end position="46"/>
    </location>
</feature>
<comment type="caution">
    <text evidence="7">The sequence shown here is derived from an EMBL/GenBank/DDBJ whole genome shotgun (WGS) entry which is preliminary data.</text>
</comment>
<keyword evidence="6" id="KW-0732">Signal</keyword>
<comment type="subunit">
    <text evidence="4">This enzyme consists of two polypeptide chains, which are synthesized in precursor form from a single polypeptide.</text>
</comment>
<dbReference type="InterPro" id="IPR006311">
    <property type="entry name" value="TAT_signal"/>
</dbReference>
<evidence type="ECO:0000256" key="1">
    <source>
        <dbReference type="ARBA" id="ARBA00001049"/>
    </source>
</evidence>
<dbReference type="Pfam" id="PF01019">
    <property type="entry name" value="G_glu_transpept"/>
    <property type="match status" value="1"/>
</dbReference>
<dbReference type="PROSITE" id="PS51318">
    <property type="entry name" value="TAT"/>
    <property type="match status" value="1"/>
</dbReference>
<protein>
    <recommendedName>
        <fullName evidence="4">Glutathione hydrolase proenzyme</fullName>
        <ecNumber evidence="4">2.3.2.2</ecNumber>
        <ecNumber evidence="4">3.4.19.13</ecNumber>
    </recommendedName>
    <component>
        <recommendedName>
            <fullName evidence="4">Glutathione hydrolase large chain</fullName>
        </recommendedName>
    </component>
    <component>
        <recommendedName>
            <fullName evidence="4">Glutathione hydrolase small chain</fullName>
        </recommendedName>
    </component>
</protein>
<dbReference type="InterPro" id="IPR043137">
    <property type="entry name" value="GGT_ssub_C"/>
</dbReference>
<dbReference type="InterPro" id="IPR000101">
    <property type="entry name" value="GGT_peptidase"/>
</dbReference>
<dbReference type="NCBIfam" id="TIGR00066">
    <property type="entry name" value="g_glut_trans"/>
    <property type="match status" value="1"/>
</dbReference>
<dbReference type="InterPro" id="IPR029055">
    <property type="entry name" value="Ntn_hydrolases_N"/>
</dbReference>
<comment type="PTM">
    <text evidence="4">Cleaved by autocatalysis into a large and a small subunit.</text>
</comment>
<dbReference type="PANTHER" id="PTHR43881:SF1">
    <property type="entry name" value="GAMMA-GLUTAMYLTRANSPEPTIDASE (AFU_ORTHOLOGUE AFUA_4G13580)"/>
    <property type="match status" value="1"/>
</dbReference>
<sequence length="632" mass="66445">MGSPSAPSRRALLKAGGTVAALAAASACAPSAPAPGAPPATPPGPRRPATVSANPFGAPTGPDNNPGSAITAVPGSRISGWPQQTRSELLARNGVVATSHPLAAQAGLRILQEGGNSADAAIATAAILGLVEPESAGIGGDSFAIHYSAADRRLYGLNSAGWAPSGWTPDYFRSRGHTDPVAGMPYTGVDSVTVPGAVDGWDQLLKRFGSRGFDAVLAPAIELAEEGFGLTERIHSDWVEGAELLAKDPDSAKTFLVNGKAPALYSLVRNPDLANAYRVLARGGRDVFYRGEIAAAILEKNGRLGGALRAEDLADFQAEWVDPIQVNYQGYDVHQLPPNTQGFATLIMLGVIDQFGPVLGYDLAQLGPRAPQFWHLLIEAKKLAYSDLHRYNGDPRFVKVPLDMLLSKQHAADLCGKIDPNKATPPSVKASATHGTVYLTTADRWGNMTSFIYSIYDTFGSGLTVPGFGFPLHNRGALFSLDPASTNIVAPRKRPFHTLVPAFVTKDGRPVLSFGNMGGNVQAQAQATELVEMINLGMNPQAAGDAARFNHHQFKDSVGLEPALHELVGGQLAAMGHKLQDPKTTSAGGYQAIHFTPAQPGEWPGQAAPNGPVNGIYRAASDHRKDGAAVGW</sequence>
<keyword evidence="4" id="KW-0012">Acyltransferase</keyword>
<feature type="chain" id="PRO_5046500073" description="Glutathione hydrolase proenzyme" evidence="6">
    <location>
        <begin position="37"/>
        <end position="632"/>
    </location>
</feature>
<dbReference type="SUPFAM" id="SSF56235">
    <property type="entry name" value="N-terminal nucleophile aminohydrolases (Ntn hydrolases)"/>
    <property type="match status" value="1"/>
</dbReference>
<evidence type="ECO:0000313" key="8">
    <source>
        <dbReference type="Proteomes" id="UP001428817"/>
    </source>
</evidence>
<dbReference type="Proteomes" id="UP001428817">
    <property type="component" value="Unassembled WGS sequence"/>
</dbReference>
<keyword evidence="4" id="KW-0378">Hydrolase</keyword>
<evidence type="ECO:0000256" key="4">
    <source>
        <dbReference type="RuleBase" id="RU368036"/>
    </source>
</evidence>
<evidence type="ECO:0000256" key="5">
    <source>
        <dbReference type="SAM" id="MobiDB-lite"/>
    </source>
</evidence>
<evidence type="ECO:0000256" key="2">
    <source>
        <dbReference type="ARBA" id="ARBA00001089"/>
    </source>
</evidence>
<proteinExistence type="inferred from homology"/>
<feature type="region of interest" description="Disordered" evidence="5">
    <location>
        <begin position="27"/>
        <end position="80"/>
    </location>
</feature>
<evidence type="ECO:0000256" key="6">
    <source>
        <dbReference type="SAM" id="SignalP"/>
    </source>
</evidence>
<keyword evidence="4" id="KW-0865">Zymogen</keyword>
<keyword evidence="8" id="KW-1185">Reference proteome</keyword>
<comment type="similarity">
    <text evidence="4">Belongs to the gamma-glutamyltransferase family.</text>
</comment>
<dbReference type="EC" id="3.4.19.13" evidence="4"/>
<name>A0ABP9PLX2_9PSEU</name>
<dbReference type="EMBL" id="BAABJP010000004">
    <property type="protein sequence ID" value="GAA5148265.1"/>
    <property type="molecule type" value="Genomic_DNA"/>
</dbReference>
<dbReference type="Gene3D" id="1.10.246.130">
    <property type="match status" value="1"/>
</dbReference>
<dbReference type="Gene3D" id="3.60.20.40">
    <property type="match status" value="1"/>
</dbReference>
<evidence type="ECO:0000256" key="3">
    <source>
        <dbReference type="ARBA" id="ARBA00047417"/>
    </source>
</evidence>